<proteinExistence type="predicted"/>
<dbReference type="EMBL" id="CAEZUN010000146">
    <property type="protein sequence ID" value="CAB4608226.1"/>
    <property type="molecule type" value="Genomic_DNA"/>
</dbReference>
<accession>A0A6J6H570</accession>
<evidence type="ECO:0000313" key="1">
    <source>
        <dbReference type="EMBL" id="CAB4608226.1"/>
    </source>
</evidence>
<dbReference type="AlphaFoldDB" id="A0A6J6H570"/>
<gene>
    <name evidence="1" type="ORF">UFOPK1826_01103</name>
</gene>
<organism evidence="1">
    <name type="scientific">freshwater metagenome</name>
    <dbReference type="NCBI Taxonomy" id="449393"/>
    <lineage>
        <taxon>unclassified sequences</taxon>
        <taxon>metagenomes</taxon>
        <taxon>ecological metagenomes</taxon>
    </lineage>
</organism>
<reference evidence="1" key="1">
    <citation type="submission" date="2020-05" db="EMBL/GenBank/DDBJ databases">
        <authorList>
            <person name="Chiriac C."/>
            <person name="Salcher M."/>
            <person name="Ghai R."/>
            <person name="Kavagutti S V."/>
        </authorList>
    </citation>
    <scope>NUCLEOTIDE SEQUENCE</scope>
</reference>
<name>A0A6J6H570_9ZZZZ</name>
<protein>
    <submittedName>
        <fullName evidence="1">Unannotated protein</fullName>
    </submittedName>
</protein>
<sequence length="40" mass="4107">MNAEAADAVGPTNLPAAFFTFADCMPFAARVASVTNETSV</sequence>